<dbReference type="Pfam" id="PF13516">
    <property type="entry name" value="LRR_6"/>
    <property type="match status" value="1"/>
</dbReference>
<dbReference type="AlphaFoldDB" id="A0AAW1MB16"/>
<dbReference type="PROSITE" id="PS51450">
    <property type="entry name" value="LRR"/>
    <property type="match status" value="1"/>
</dbReference>
<comment type="caution">
    <text evidence="1">The sequence shown here is derived from an EMBL/GenBank/DDBJ whole genome shotgun (WGS) entry which is preliminary data.</text>
</comment>
<dbReference type="PANTHER" id="PTHR48064">
    <property type="entry name" value="OS01G0750400 PROTEIN"/>
    <property type="match status" value="1"/>
</dbReference>
<dbReference type="EMBL" id="JBDFQZ010000003">
    <property type="protein sequence ID" value="KAK9743092.1"/>
    <property type="molecule type" value="Genomic_DNA"/>
</dbReference>
<dbReference type="Gene3D" id="3.80.10.10">
    <property type="entry name" value="Ribonuclease Inhibitor"/>
    <property type="match status" value="3"/>
</dbReference>
<evidence type="ECO:0000313" key="1">
    <source>
        <dbReference type="EMBL" id="KAK9743092.1"/>
    </source>
</evidence>
<organism evidence="1 2">
    <name type="scientific">Saponaria officinalis</name>
    <name type="common">Common soapwort</name>
    <name type="synonym">Lychnis saponaria</name>
    <dbReference type="NCBI Taxonomy" id="3572"/>
    <lineage>
        <taxon>Eukaryota</taxon>
        <taxon>Viridiplantae</taxon>
        <taxon>Streptophyta</taxon>
        <taxon>Embryophyta</taxon>
        <taxon>Tracheophyta</taxon>
        <taxon>Spermatophyta</taxon>
        <taxon>Magnoliopsida</taxon>
        <taxon>eudicotyledons</taxon>
        <taxon>Gunneridae</taxon>
        <taxon>Pentapetalae</taxon>
        <taxon>Caryophyllales</taxon>
        <taxon>Caryophyllaceae</taxon>
        <taxon>Caryophylleae</taxon>
        <taxon>Saponaria</taxon>
    </lineage>
</organism>
<accession>A0AAW1MB16</accession>
<dbReference type="Pfam" id="PF00560">
    <property type="entry name" value="LRR_1"/>
    <property type="match status" value="4"/>
</dbReference>
<dbReference type="InterPro" id="IPR032675">
    <property type="entry name" value="LRR_dom_sf"/>
</dbReference>
<name>A0AAW1MB16_SAPOF</name>
<protein>
    <submittedName>
        <fullName evidence="1">Uncharacterized protein</fullName>
    </submittedName>
</protein>
<dbReference type="Proteomes" id="UP001443914">
    <property type="component" value="Unassembled WGS sequence"/>
</dbReference>
<sequence length="157" mass="17280">MRKCKLTSSIPSDIGKLRKLQYLDLSSNKLNLSFLTGLNLENNQLEAKIPPSIGKCQSLLYLNLSGNELNGTLDAELFTGSAKFLELDFSYNHVEGPLPSEISKQTNHGLLVMSRNKFSGILPEGLGDCTELQYLFMDGNSYHGDIPSSYCSLASLQ</sequence>
<keyword evidence="2" id="KW-1185">Reference proteome</keyword>
<proteinExistence type="predicted"/>
<dbReference type="PANTHER" id="PTHR48064:SF6">
    <property type="entry name" value="RECEPTOR-LIKE PROTEIN KINASE 2"/>
    <property type="match status" value="1"/>
</dbReference>
<evidence type="ECO:0000313" key="2">
    <source>
        <dbReference type="Proteomes" id="UP001443914"/>
    </source>
</evidence>
<gene>
    <name evidence="1" type="ORF">RND81_03G216600</name>
</gene>
<dbReference type="InterPro" id="IPR001611">
    <property type="entry name" value="Leu-rich_rpt"/>
</dbReference>
<reference evidence="1" key="1">
    <citation type="submission" date="2024-03" db="EMBL/GenBank/DDBJ databases">
        <title>WGS assembly of Saponaria officinalis var. Norfolk2.</title>
        <authorList>
            <person name="Jenkins J."/>
            <person name="Shu S."/>
            <person name="Grimwood J."/>
            <person name="Barry K."/>
            <person name="Goodstein D."/>
            <person name="Schmutz J."/>
            <person name="Leebens-Mack J."/>
            <person name="Osbourn A."/>
        </authorList>
    </citation>
    <scope>NUCLEOTIDE SEQUENCE [LARGE SCALE GENOMIC DNA]</scope>
    <source>
        <strain evidence="1">JIC</strain>
    </source>
</reference>
<dbReference type="SUPFAM" id="SSF52058">
    <property type="entry name" value="L domain-like"/>
    <property type="match status" value="1"/>
</dbReference>
<dbReference type="InterPro" id="IPR053038">
    <property type="entry name" value="RLP_Defense"/>
</dbReference>